<sequence length="354" mass="37630">MTLILLFLSFTVSSPVQLPITVPISKPKMGTLTHTSSIRAAQHRFLRNPATSVPLENRFDTFFQANVTIGTNQTFKIDLDTGSSDFWVRGPNCKSDDWSCIGKKVSLPDSSLKPLGKQFSTVYGSGSVTADIYSANVNIGGAVAKDLPFGVSTKEASFMGITGLLGLGFNSISDISNSTGLSASYFDALGYTGENNKFSFYLSLYGDNDNGEVTLGGVDPTKFTGAINYVPLSGETWWKFDFGQVTYSVGSISGPASSKKYSTDAISDTGTTLIILGEDVANAINKEVGASNYDSDSGTYSIDCSIQNTGPPLTFNFPGFAISIPAKFYVISDYDSNCISAITQGAGPRVPNVL</sequence>
<accession>A0AAD5Y696</accession>
<feature type="signal peptide" evidence="6">
    <location>
        <begin position="1"/>
        <end position="15"/>
    </location>
</feature>
<keyword evidence="9" id="KW-1185">Reference proteome</keyword>
<name>A0AAD5Y696_9FUNG</name>
<keyword evidence="4" id="KW-1015">Disulfide bond</keyword>
<dbReference type="PROSITE" id="PS51767">
    <property type="entry name" value="PEPTIDASE_A1"/>
    <property type="match status" value="1"/>
</dbReference>
<dbReference type="SUPFAM" id="SSF50630">
    <property type="entry name" value="Acid proteases"/>
    <property type="match status" value="1"/>
</dbReference>
<feature type="active site" evidence="3">
    <location>
        <position position="80"/>
    </location>
</feature>
<comment type="similarity">
    <text evidence="1 5">Belongs to the peptidase A1 family.</text>
</comment>
<dbReference type="CDD" id="cd05471">
    <property type="entry name" value="pepsin_like"/>
    <property type="match status" value="1"/>
</dbReference>
<evidence type="ECO:0000259" key="7">
    <source>
        <dbReference type="PROSITE" id="PS51767"/>
    </source>
</evidence>
<dbReference type="Pfam" id="PF00026">
    <property type="entry name" value="Asp"/>
    <property type="match status" value="1"/>
</dbReference>
<dbReference type="GO" id="GO:0004190">
    <property type="term" value="F:aspartic-type endopeptidase activity"/>
    <property type="evidence" value="ECO:0007669"/>
    <property type="project" value="UniProtKB-KW"/>
</dbReference>
<keyword evidence="2 5" id="KW-0064">Aspartyl protease</keyword>
<evidence type="ECO:0000256" key="2">
    <source>
        <dbReference type="ARBA" id="ARBA00022750"/>
    </source>
</evidence>
<dbReference type="Gene3D" id="2.40.70.10">
    <property type="entry name" value="Acid Proteases"/>
    <property type="match status" value="2"/>
</dbReference>
<organism evidence="8 9">
    <name type="scientific">Boothiomyces macroporosus</name>
    <dbReference type="NCBI Taxonomy" id="261099"/>
    <lineage>
        <taxon>Eukaryota</taxon>
        <taxon>Fungi</taxon>
        <taxon>Fungi incertae sedis</taxon>
        <taxon>Chytridiomycota</taxon>
        <taxon>Chytridiomycota incertae sedis</taxon>
        <taxon>Chytridiomycetes</taxon>
        <taxon>Rhizophydiales</taxon>
        <taxon>Terramycetaceae</taxon>
        <taxon>Boothiomyces</taxon>
    </lineage>
</organism>
<evidence type="ECO:0000256" key="1">
    <source>
        <dbReference type="ARBA" id="ARBA00007447"/>
    </source>
</evidence>
<dbReference type="InterPro" id="IPR021109">
    <property type="entry name" value="Peptidase_aspartic_dom_sf"/>
</dbReference>
<keyword evidence="5" id="KW-0378">Hydrolase</keyword>
<keyword evidence="5 8" id="KW-0645">Protease</keyword>
<feature type="disulfide bond" evidence="4">
    <location>
        <begin position="93"/>
        <end position="100"/>
    </location>
</feature>
<proteinExistence type="inferred from homology"/>
<dbReference type="AlphaFoldDB" id="A0AAD5Y696"/>
<dbReference type="Proteomes" id="UP001210925">
    <property type="component" value="Unassembled WGS sequence"/>
</dbReference>
<dbReference type="GO" id="GO:0006508">
    <property type="term" value="P:proteolysis"/>
    <property type="evidence" value="ECO:0007669"/>
    <property type="project" value="UniProtKB-KW"/>
</dbReference>
<gene>
    <name evidence="8" type="primary">PEP2_7</name>
    <name evidence="8" type="ORF">HK103_006415</name>
</gene>
<feature type="chain" id="PRO_5042010602" evidence="6">
    <location>
        <begin position="16"/>
        <end position="354"/>
    </location>
</feature>
<evidence type="ECO:0000313" key="9">
    <source>
        <dbReference type="Proteomes" id="UP001210925"/>
    </source>
</evidence>
<dbReference type="EMBL" id="JADGKB010000007">
    <property type="protein sequence ID" value="KAJ3261106.1"/>
    <property type="molecule type" value="Genomic_DNA"/>
</dbReference>
<feature type="domain" description="Peptidase A1" evidence="7">
    <location>
        <begin position="63"/>
        <end position="354"/>
    </location>
</feature>
<dbReference type="PANTHER" id="PTHR47966:SF51">
    <property type="entry name" value="BETA-SITE APP-CLEAVING ENZYME, ISOFORM A-RELATED"/>
    <property type="match status" value="1"/>
</dbReference>
<evidence type="ECO:0000256" key="6">
    <source>
        <dbReference type="SAM" id="SignalP"/>
    </source>
</evidence>
<keyword evidence="6" id="KW-0732">Signal</keyword>
<evidence type="ECO:0000256" key="5">
    <source>
        <dbReference type="RuleBase" id="RU000454"/>
    </source>
</evidence>
<evidence type="ECO:0000256" key="4">
    <source>
        <dbReference type="PIRSR" id="PIRSR601461-2"/>
    </source>
</evidence>
<evidence type="ECO:0000313" key="8">
    <source>
        <dbReference type="EMBL" id="KAJ3261106.1"/>
    </source>
</evidence>
<reference evidence="8" key="1">
    <citation type="submission" date="2020-05" db="EMBL/GenBank/DDBJ databases">
        <title>Phylogenomic resolution of chytrid fungi.</title>
        <authorList>
            <person name="Stajich J.E."/>
            <person name="Amses K."/>
            <person name="Simmons R."/>
            <person name="Seto K."/>
            <person name="Myers J."/>
            <person name="Bonds A."/>
            <person name="Quandt C.A."/>
            <person name="Barry K."/>
            <person name="Liu P."/>
            <person name="Grigoriev I."/>
            <person name="Longcore J.E."/>
            <person name="James T.Y."/>
        </authorList>
    </citation>
    <scope>NUCLEOTIDE SEQUENCE</scope>
    <source>
        <strain evidence="8">PLAUS21</strain>
    </source>
</reference>
<feature type="active site" evidence="3">
    <location>
        <position position="268"/>
    </location>
</feature>
<comment type="caution">
    <text evidence="8">The sequence shown here is derived from an EMBL/GenBank/DDBJ whole genome shotgun (WGS) entry which is preliminary data.</text>
</comment>
<dbReference type="InterPro" id="IPR034164">
    <property type="entry name" value="Pepsin-like_dom"/>
</dbReference>
<evidence type="ECO:0000256" key="3">
    <source>
        <dbReference type="PIRSR" id="PIRSR601461-1"/>
    </source>
</evidence>
<dbReference type="InterPro" id="IPR033121">
    <property type="entry name" value="PEPTIDASE_A1"/>
</dbReference>
<dbReference type="PRINTS" id="PR00792">
    <property type="entry name" value="PEPSIN"/>
</dbReference>
<dbReference type="PROSITE" id="PS00141">
    <property type="entry name" value="ASP_PROTEASE"/>
    <property type="match status" value="1"/>
</dbReference>
<protein>
    <submittedName>
        <fullName evidence="8">Vacuolar protease A</fullName>
    </submittedName>
</protein>
<dbReference type="InterPro" id="IPR001461">
    <property type="entry name" value="Aspartic_peptidase_A1"/>
</dbReference>
<dbReference type="InterPro" id="IPR001969">
    <property type="entry name" value="Aspartic_peptidase_AS"/>
</dbReference>
<dbReference type="PANTHER" id="PTHR47966">
    <property type="entry name" value="BETA-SITE APP-CLEAVING ENZYME, ISOFORM A-RELATED"/>
    <property type="match status" value="1"/>
</dbReference>